<proteinExistence type="predicted"/>
<protein>
    <recommendedName>
        <fullName evidence="2">cGMP-dependent protein kinase interacting domain-containing protein</fullName>
    </recommendedName>
</protein>
<accession>A0A553N625</accession>
<dbReference type="Pfam" id="PF15898">
    <property type="entry name" value="PRKG1_interact"/>
    <property type="match status" value="1"/>
</dbReference>
<organism evidence="3 4">
    <name type="scientific">Danionella cerebrum</name>
    <dbReference type="NCBI Taxonomy" id="2873325"/>
    <lineage>
        <taxon>Eukaryota</taxon>
        <taxon>Metazoa</taxon>
        <taxon>Chordata</taxon>
        <taxon>Craniata</taxon>
        <taxon>Vertebrata</taxon>
        <taxon>Euteleostomi</taxon>
        <taxon>Actinopterygii</taxon>
        <taxon>Neopterygii</taxon>
        <taxon>Teleostei</taxon>
        <taxon>Ostariophysi</taxon>
        <taxon>Cypriniformes</taxon>
        <taxon>Danionidae</taxon>
        <taxon>Danioninae</taxon>
        <taxon>Danionella</taxon>
    </lineage>
</organism>
<evidence type="ECO:0000259" key="2">
    <source>
        <dbReference type="Pfam" id="PF15898"/>
    </source>
</evidence>
<dbReference type="Proteomes" id="UP000316079">
    <property type="component" value="Unassembled WGS sequence"/>
</dbReference>
<feature type="region of interest" description="Disordered" evidence="1">
    <location>
        <begin position="22"/>
        <end position="81"/>
    </location>
</feature>
<evidence type="ECO:0000313" key="4">
    <source>
        <dbReference type="Proteomes" id="UP000316079"/>
    </source>
</evidence>
<dbReference type="InterPro" id="IPR031775">
    <property type="entry name" value="PRKG1_interact"/>
</dbReference>
<keyword evidence="4" id="KW-1185">Reference proteome</keyword>
<dbReference type="AlphaFoldDB" id="A0A553N625"/>
<dbReference type="OrthoDB" id="539213at2759"/>
<feature type="compositionally biased region" description="Basic and acidic residues" evidence="1">
    <location>
        <begin position="39"/>
        <end position="54"/>
    </location>
</feature>
<name>A0A553N625_9TELE</name>
<dbReference type="STRING" id="623744.A0A553N625"/>
<feature type="domain" description="cGMP-dependent protein kinase interacting" evidence="2">
    <location>
        <begin position="81"/>
        <end position="125"/>
    </location>
</feature>
<dbReference type="Gene3D" id="6.10.250.1820">
    <property type="match status" value="1"/>
</dbReference>
<feature type="compositionally biased region" description="Basic and acidic residues" evidence="1">
    <location>
        <begin position="61"/>
        <end position="81"/>
    </location>
</feature>
<dbReference type="GO" id="GO:0019901">
    <property type="term" value="F:protein kinase binding"/>
    <property type="evidence" value="ECO:0007669"/>
    <property type="project" value="InterPro"/>
</dbReference>
<evidence type="ECO:0000313" key="3">
    <source>
        <dbReference type="EMBL" id="TRY60874.1"/>
    </source>
</evidence>
<comment type="caution">
    <text evidence="3">The sequence shown here is derived from an EMBL/GenBank/DDBJ whole genome shotgun (WGS) entry which is preliminary data.</text>
</comment>
<gene>
    <name evidence="3" type="ORF">DNTS_035140</name>
</gene>
<sequence length="136" mass="15514">MDVSARAVRALHESFNIHAHAQKGHLDSRGLGKQYSQDRPARSDSGESSSERLATRSSVYSRREARLNSLSKPEEDASSKDYKKLYDDALVENEKLKARLEESKQELSRIRSQLDRLTQVTTKLWENNQTCFETGT</sequence>
<dbReference type="EMBL" id="SRMA01027015">
    <property type="protein sequence ID" value="TRY60874.1"/>
    <property type="molecule type" value="Genomic_DNA"/>
</dbReference>
<evidence type="ECO:0000256" key="1">
    <source>
        <dbReference type="SAM" id="MobiDB-lite"/>
    </source>
</evidence>
<feature type="non-terminal residue" evidence="3">
    <location>
        <position position="136"/>
    </location>
</feature>
<reference evidence="3 4" key="1">
    <citation type="journal article" date="2019" name="Sci. Data">
        <title>Hybrid genome assembly and annotation of Danionella translucida.</title>
        <authorList>
            <person name="Kadobianskyi M."/>
            <person name="Schulze L."/>
            <person name="Schuelke M."/>
            <person name="Judkewitz B."/>
        </authorList>
    </citation>
    <scope>NUCLEOTIDE SEQUENCE [LARGE SCALE GENOMIC DNA]</scope>
    <source>
        <strain evidence="3 4">Bolton</strain>
    </source>
</reference>